<dbReference type="InterPro" id="IPR025378">
    <property type="entry name" value="DUF4368"/>
</dbReference>
<dbReference type="Pfam" id="PF14287">
    <property type="entry name" value="DUF4368"/>
    <property type="match status" value="1"/>
</dbReference>
<dbReference type="Pfam" id="PF07508">
    <property type="entry name" value="Recombinase"/>
    <property type="match status" value="1"/>
</dbReference>
<organism evidence="2 3">
    <name type="scientific">Anaerobutyricum hallii</name>
    <dbReference type="NCBI Taxonomy" id="39488"/>
    <lineage>
        <taxon>Bacteria</taxon>
        <taxon>Bacillati</taxon>
        <taxon>Bacillota</taxon>
        <taxon>Clostridia</taxon>
        <taxon>Lachnospirales</taxon>
        <taxon>Lachnospiraceae</taxon>
        <taxon>Anaerobutyricum</taxon>
    </lineage>
</organism>
<dbReference type="GO" id="GO:0016020">
    <property type="term" value="C:membrane"/>
    <property type="evidence" value="ECO:0007669"/>
    <property type="project" value="InterPro"/>
</dbReference>
<reference evidence="2 3" key="1">
    <citation type="submission" date="2015-09" db="EMBL/GenBank/DDBJ databases">
        <authorList>
            <consortium name="Pathogen Informatics"/>
        </authorList>
    </citation>
    <scope>NUCLEOTIDE SEQUENCE [LARGE SCALE GENOMIC DNA]</scope>
    <source>
        <strain evidence="2 3">2789STDY5834966</strain>
    </source>
</reference>
<dbReference type="SMART" id="SM00857">
    <property type="entry name" value="Resolvase"/>
    <property type="match status" value="1"/>
</dbReference>
<dbReference type="Pfam" id="PF02534">
    <property type="entry name" value="T4SS-DNA_transf"/>
    <property type="match status" value="1"/>
</dbReference>
<dbReference type="SUPFAM" id="SSF52540">
    <property type="entry name" value="P-loop containing nucleoside triphosphate hydrolases"/>
    <property type="match status" value="1"/>
</dbReference>
<dbReference type="RefSeq" id="WP_172678840.1">
    <property type="nucleotide sequence ID" value="NZ_CYYC01000008.1"/>
</dbReference>
<dbReference type="SUPFAM" id="SSF53041">
    <property type="entry name" value="Resolvase-like"/>
    <property type="match status" value="1"/>
</dbReference>
<dbReference type="PANTHER" id="PTHR30461">
    <property type="entry name" value="DNA-INVERTASE FROM LAMBDOID PROPHAGE"/>
    <property type="match status" value="1"/>
</dbReference>
<dbReference type="EMBL" id="CYYC01000008">
    <property type="protein sequence ID" value="CUM89254.1"/>
    <property type="molecule type" value="Genomic_DNA"/>
</dbReference>
<evidence type="ECO:0000313" key="2">
    <source>
        <dbReference type="EMBL" id="CUM89254.1"/>
    </source>
</evidence>
<dbReference type="AlphaFoldDB" id="A0A173SFB3"/>
<dbReference type="PANTHER" id="PTHR30461:SF23">
    <property type="entry name" value="DNA RECOMBINASE-RELATED"/>
    <property type="match status" value="1"/>
</dbReference>
<evidence type="ECO:0000313" key="3">
    <source>
        <dbReference type="Proteomes" id="UP000095390"/>
    </source>
</evidence>
<dbReference type="InterPro" id="IPR025827">
    <property type="entry name" value="Zn_ribbon_recom_dom"/>
</dbReference>
<proteinExistence type="predicted"/>
<sequence length="1017" mass="116697">MKKQIGKNLMQKWKNKIRVRLSALDKKKLVLTNIPYILTAFYTNRASFLYRNSPGEDIGNKLLYAMEHADRILTGLQPSFNWCDMLTGIVAAVILKLLVWQKQSDAKKLRKGIEYGSARWGNAEDIKPYMSEDPWMNIPLTATEALTMESRPKQPKYARNKNIVVIGGSGSGKTRFFVKPSVMQMNCSMVITDPKGTLIEECGKMLAKGPPKKDKNGNIMKDKSGKVVHEPYVIKVLNTINFSKSLHYNPFAYIRSEKDILKLVTTIIVNTKGEGEKASEDFWVKAEKLLYTALIAFIWYEGDEEEKNLNTLLDLLNESETREEDETYQNPVDMMFQELEEREPQHFAVRQYKKYKMAAGVVCSKRLLNQAVGKSLRTHNLKPKKGAQVMRKNEKITALYERLSRDDFGKDDDQQRESNSISNQKAMLEEFAARQGFTNIVHFTDDGISGTCFDRPGFLAMMKEVEAGNVEYLCIKDMSRMGRDYLKVGQIMEILRQRGVRLIAINDGVDSARGDDDFTPFRNIMNEYYARDTSRKIRSTFQSKGKSGKHLTGTVIYGYLWNEARDQWLVDPEAADVVKRIFAMTIEGYGPYQIASKLKEEKVLIPSAYLAQHGEGVNKNKTFKDVYGWGSSTICNLLEKREYLGHTINFKTRKHFKDKKSHYVPEDEWTIFENTHEPIIDQQTFDLVQKIRGNVRRYPDGWGEAAPLTGLLYCADCGGKMYVHRTNNGKRISQYTCSQYTKVPCGTLCKTQHRINEDVVLSLVSEMLKAIAEYAKLDRAEFVRVVQEAQSSQQTTEVKKQRIRLAAAKQRISELEVLLCKIYEDNILGKLSDSRYATLDAQYAKEQSELTAEISALEKAVKSYETHEKNADRFIALIDKYENFDKLTIAMLNEFIEKILVHERDRKGSIQTTQEVEIYFNFVGRFVPPTFGEVELTPEELEEIRKREERKDRLHQNYLKRKASGAQKRYEDKIKGRKKAEIEAKKAAIRAEDIAKGVFVPVSSLPQREPMKGVQTA</sequence>
<name>A0A173SFB3_9FIRM</name>
<feature type="domain" description="Recombinase" evidence="1">
    <location>
        <begin position="556"/>
        <end position="698"/>
    </location>
</feature>
<dbReference type="CDD" id="cd01127">
    <property type="entry name" value="TrwB_TraG_TraD_VirD4"/>
    <property type="match status" value="1"/>
</dbReference>
<dbReference type="Proteomes" id="UP000095390">
    <property type="component" value="Unassembled WGS sequence"/>
</dbReference>
<dbReference type="InterPro" id="IPR036162">
    <property type="entry name" value="Resolvase-like_N_sf"/>
</dbReference>
<dbReference type="InterPro" id="IPR011109">
    <property type="entry name" value="DNA_bind_recombinase_dom"/>
</dbReference>
<dbReference type="Pfam" id="PF00239">
    <property type="entry name" value="Resolvase"/>
    <property type="match status" value="1"/>
</dbReference>
<dbReference type="InterPro" id="IPR006119">
    <property type="entry name" value="Resolv_N"/>
</dbReference>
<dbReference type="InterPro" id="IPR003688">
    <property type="entry name" value="TraG/VirD4"/>
</dbReference>
<dbReference type="InterPro" id="IPR027417">
    <property type="entry name" value="P-loop_NTPase"/>
</dbReference>
<dbReference type="Gene3D" id="3.40.50.1390">
    <property type="entry name" value="Resolvase, N-terminal catalytic domain"/>
    <property type="match status" value="1"/>
</dbReference>
<dbReference type="GO" id="GO:0003677">
    <property type="term" value="F:DNA binding"/>
    <property type="evidence" value="ECO:0007669"/>
    <property type="project" value="InterPro"/>
</dbReference>
<evidence type="ECO:0000259" key="1">
    <source>
        <dbReference type="PROSITE" id="PS51737"/>
    </source>
</evidence>
<dbReference type="InterPro" id="IPR038109">
    <property type="entry name" value="DNA_bind_recomb_sf"/>
</dbReference>
<dbReference type="PROSITE" id="PS51737">
    <property type="entry name" value="RECOMBINASE_DNA_BIND"/>
    <property type="match status" value="1"/>
</dbReference>
<dbReference type="CDD" id="cd03770">
    <property type="entry name" value="SR_TndX_transposase"/>
    <property type="match status" value="1"/>
</dbReference>
<gene>
    <name evidence="2" type="ORF">ERS852578_00902</name>
</gene>
<dbReference type="Gene3D" id="3.90.1750.20">
    <property type="entry name" value="Putative Large Serine Recombinase, Chain B, Domain 2"/>
    <property type="match status" value="1"/>
</dbReference>
<accession>A0A173SFB3</accession>
<dbReference type="GO" id="GO:0000150">
    <property type="term" value="F:DNA strand exchange activity"/>
    <property type="evidence" value="ECO:0007669"/>
    <property type="project" value="InterPro"/>
</dbReference>
<dbReference type="Pfam" id="PF13408">
    <property type="entry name" value="Zn_ribbon_recom"/>
    <property type="match status" value="1"/>
</dbReference>
<dbReference type="InterPro" id="IPR050639">
    <property type="entry name" value="SSR_resolvase"/>
</dbReference>
<protein>
    <submittedName>
        <fullName evidence="2">Type IV secretory pathway, VirD4 components</fullName>
    </submittedName>
</protein>